<keyword evidence="2" id="KW-1185">Reference proteome</keyword>
<dbReference type="EMBL" id="JACAZH010000005">
    <property type="protein sequence ID" value="KAF7367786.1"/>
    <property type="molecule type" value="Genomic_DNA"/>
</dbReference>
<name>A0A8H6YZT5_9AGAR</name>
<proteinExistence type="predicted"/>
<accession>A0A8H6YZT5</accession>
<sequence length="170" mass="19911">MPSTRKHFVPGPKAVFKGIFTRLYSSKRATPSFTPTATAFSSRRKNARRYPLVESLFQNHKAQTYIHDFHVTLHHGAHEDHYQVYLKRGVVLAANRWAHTLKGDIVFMRLDPHNLDRVLNMRRTAKANAPRDKPIVDYLFGRLRPFIRKFQKSGHLPKKGPVFRRHHAFY</sequence>
<reference evidence="1" key="1">
    <citation type="submission" date="2020-05" db="EMBL/GenBank/DDBJ databases">
        <title>Mycena genomes resolve the evolution of fungal bioluminescence.</title>
        <authorList>
            <person name="Tsai I.J."/>
        </authorList>
    </citation>
    <scope>NUCLEOTIDE SEQUENCE</scope>
    <source>
        <strain evidence="1">160909Yilan</strain>
    </source>
</reference>
<comment type="caution">
    <text evidence="1">The sequence shown here is derived from an EMBL/GenBank/DDBJ whole genome shotgun (WGS) entry which is preliminary data.</text>
</comment>
<dbReference type="AlphaFoldDB" id="A0A8H6YZT5"/>
<organism evidence="1 2">
    <name type="scientific">Mycena sanguinolenta</name>
    <dbReference type="NCBI Taxonomy" id="230812"/>
    <lineage>
        <taxon>Eukaryota</taxon>
        <taxon>Fungi</taxon>
        <taxon>Dikarya</taxon>
        <taxon>Basidiomycota</taxon>
        <taxon>Agaricomycotina</taxon>
        <taxon>Agaricomycetes</taxon>
        <taxon>Agaricomycetidae</taxon>
        <taxon>Agaricales</taxon>
        <taxon>Marasmiineae</taxon>
        <taxon>Mycenaceae</taxon>
        <taxon>Mycena</taxon>
    </lineage>
</organism>
<protein>
    <submittedName>
        <fullName evidence="1">Uncharacterized protein</fullName>
    </submittedName>
</protein>
<gene>
    <name evidence="1" type="ORF">MSAN_00842800</name>
</gene>
<evidence type="ECO:0000313" key="2">
    <source>
        <dbReference type="Proteomes" id="UP000623467"/>
    </source>
</evidence>
<dbReference type="OrthoDB" id="2916406at2759"/>
<dbReference type="Proteomes" id="UP000623467">
    <property type="component" value="Unassembled WGS sequence"/>
</dbReference>
<evidence type="ECO:0000313" key="1">
    <source>
        <dbReference type="EMBL" id="KAF7367786.1"/>
    </source>
</evidence>